<dbReference type="GO" id="GO:0008233">
    <property type="term" value="F:peptidase activity"/>
    <property type="evidence" value="ECO:0007669"/>
    <property type="project" value="UniProtKB-KW"/>
</dbReference>
<gene>
    <name evidence="5" type="ORF">ACRB68_08800</name>
</gene>
<dbReference type="InterPro" id="IPR050361">
    <property type="entry name" value="MPP/UQCRC_Complex"/>
</dbReference>
<dbReference type="EC" id="3.4.24.-" evidence="5"/>
<dbReference type="PANTHER" id="PTHR11851">
    <property type="entry name" value="METALLOPROTEASE"/>
    <property type="match status" value="1"/>
</dbReference>
<dbReference type="InterPro" id="IPR011249">
    <property type="entry name" value="Metalloenz_LuxS/M16"/>
</dbReference>
<dbReference type="SUPFAM" id="SSF63411">
    <property type="entry name" value="LuxS/MPP-like metallohydrolase"/>
    <property type="match status" value="2"/>
</dbReference>
<dbReference type="AlphaFoldDB" id="A0A7K0BNU1"/>
<keyword evidence="5" id="KW-0378">Hydrolase</keyword>
<sequence length="441" mass="47482">MTLPARAQEPGTTHTIHPGTDGAGVVRRTVLPGGLRVITETMPTVRSAAFGIWAGVGSRDESPADAGASHYLEHVLFKGTERRTALQISAAMDAVGGDLNAFTAKEYTCYYARVLDSDLPLAVDVVSDMVADSLNLPEDVEAERGVILEEIHMRDDDPSDLVHDEFSLALYGDVPIGRPILGTIESINALTRDRVHGYYREHYRPPNLVVSAAGNVDHDEVVRLTQQAFAAHLTGDDRPAAPRLGGETWPGTPTVRVLDKDTEQAHIVLGGLGVARTDDRRFALGVLNAALGGGMSSRLFQEIREKRGLAYSVYSYTAQYADTGTFGVYAGCQPGKADEVLQICREEIARAAEDGLTAEELERGKGQLRGGMVLGLEDTGSRMSRIGKSELVYESLLAVDDLLARIEAVTLDDVLAVAQDVLTQPQALTVIGPFGDRDFSL</sequence>
<dbReference type="EMBL" id="WEGH01000001">
    <property type="protein sequence ID" value="MQY02845.1"/>
    <property type="molecule type" value="Genomic_DNA"/>
</dbReference>
<feature type="region of interest" description="Disordered" evidence="2">
    <location>
        <begin position="1"/>
        <end position="23"/>
    </location>
</feature>
<dbReference type="FunFam" id="3.30.830.10:FF:000008">
    <property type="entry name" value="Mitochondrial-processing peptidase subunit beta"/>
    <property type="match status" value="1"/>
</dbReference>
<evidence type="ECO:0000313" key="5">
    <source>
        <dbReference type="EMBL" id="MQY02845.1"/>
    </source>
</evidence>
<dbReference type="Pfam" id="PF05193">
    <property type="entry name" value="Peptidase_M16_C"/>
    <property type="match status" value="1"/>
</dbReference>
<feature type="domain" description="Peptidase M16 N-terminal" evidence="3">
    <location>
        <begin position="36"/>
        <end position="183"/>
    </location>
</feature>
<keyword evidence="5" id="KW-0645">Protease</keyword>
<evidence type="ECO:0000259" key="4">
    <source>
        <dbReference type="Pfam" id="PF05193"/>
    </source>
</evidence>
<accession>A0A7K0BNU1</accession>
<dbReference type="RefSeq" id="WP_328593740.1">
    <property type="nucleotide sequence ID" value="NZ_WEGH01000001.1"/>
</dbReference>
<dbReference type="InterPro" id="IPR011765">
    <property type="entry name" value="Pept_M16_N"/>
</dbReference>
<organism evidence="5 6">
    <name type="scientific">Actinomadura macrotermitis</name>
    <dbReference type="NCBI Taxonomy" id="2585200"/>
    <lineage>
        <taxon>Bacteria</taxon>
        <taxon>Bacillati</taxon>
        <taxon>Actinomycetota</taxon>
        <taxon>Actinomycetes</taxon>
        <taxon>Streptosporangiales</taxon>
        <taxon>Thermomonosporaceae</taxon>
        <taxon>Actinomadura</taxon>
    </lineage>
</organism>
<reference evidence="5 6" key="1">
    <citation type="submission" date="2019-10" db="EMBL/GenBank/DDBJ databases">
        <title>Actinomadura rubteroloni sp. nov. and Actinomadura macrotermitis sp. nov., isolated from the gut of fungus growing-termite Macrotermes natalensis.</title>
        <authorList>
            <person name="Benndorf R."/>
            <person name="Martin K."/>
            <person name="Kuefner M."/>
            <person name="De Beer W."/>
            <person name="Kaster A.-K."/>
            <person name="Vollmers J."/>
            <person name="Poulsen M."/>
            <person name="Beemelmanns C."/>
        </authorList>
    </citation>
    <scope>NUCLEOTIDE SEQUENCE [LARGE SCALE GENOMIC DNA]</scope>
    <source>
        <strain evidence="5 6">RB68</strain>
    </source>
</reference>
<proteinExistence type="inferred from homology"/>
<protein>
    <submittedName>
        <fullName evidence="5">Putative zinc protease</fullName>
        <ecNumber evidence="5">3.4.24.-</ecNumber>
    </submittedName>
</protein>
<dbReference type="Proteomes" id="UP000487268">
    <property type="component" value="Unassembled WGS sequence"/>
</dbReference>
<dbReference type="GO" id="GO:0006508">
    <property type="term" value="P:proteolysis"/>
    <property type="evidence" value="ECO:0007669"/>
    <property type="project" value="UniProtKB-KW"/>
</dbReference>
<comment type="caution">
    <text evidence="5">The sequence shown here is derived from an EMBL/GenBank/DDBJ whole genome shotgun (WGS) entry which is preliminary data.</text>
</comment>
<feature type="domain" description="Peptidase M16 C-terminal" evidence="4">
    <location>
        <begin position="190"/>
        <end position="368"/>
    </location>
</feature>
<comment type="similarity">
    <text evidence="1">Belongs to the peptidase M16 family.</text>
</comment>
<evidence type="ECO:0000256" key="1">
    <source>
        <dbReference type="ARBA" id="ARBA00007261"/>
    </source>
</evidence>
<dbReference type="Pfam" id="PF00675">
    <property type="entry name" value="Peptidase_M16"/>
    <property type="match status" value="1"/>
</dbReference>
<dbReference type="GO" id="GO:0046872">
    <property type="term" value="F:metal ion binding"/>
    <property type="evidence" value="ECO:0007669"/>
    <property type="project" value="InterPro"/>
</dbReference>
<dbReference type="Gene3D" id="3.30.830.10">
    <property type="entry name" value="Metalloenzyme, LuxS/M16 peptidase-like"/>
    <property type="match status" value="2"/>
</dbReference>
<keyword evidence="6" id="KW-1185">Reference proteome</keyword>
<dbReference type="PANTHER" id="PTHR11851:SF49">
    <property type="entry name" value="MITOCHONDRIAL-PROCESSING PEPTIDASE SUBUNIT ALPHA"/>
    <property type="match status" value="1"/>
</dbReference>
<evidence type="ECO:0000313" key="6">
    <source>
        <dbReference type="Proteomes" id="UP000487268"/>
    </source>
</evidence>
<name>A0A7K0BNU1_9ACTN</name>
<evidence type="ECO:0000259" key="3">
    <source>
        <dbReference type="Pfam" id="PF00675"/>
    </source>
</evidence>
<dbReference type="InterPro" id="IPR007863">
    <property type="entry name" value="Peptidase_M16_C"/>
</dbReference>
<evidence type="ECO:0000256" key="2">
    <source>
        <dbReference type="SAM" id="MobiDB-lite"/>
    </source>
</evidence>